<feature type="transmembrane region" description="Helical" evidence="6">
    <location>
        <begin position="38"/>
        <end position="55"/>
    </location>
</feature>
<keyword evidence="5 6" id="KW-0472">Membrane</keyword>
<evidence type="ECO:0000256" key="3">
    <source>
        <dbReference type="ARBA" id="ARBA00022692"/>
    </source>
</evidence>
<accession>A0A844XQN6</accession>
<keyword evidence="4 6" id="KW-1133">Transmembrane helix</keyword>
<feature type="transmembrane region" description="Helical" evidence="6">
    <location>
        <begin position="93"/>
        <end position="112"/>
    </location>
</feature>
<feature type="transmembrane region" description="Helical" evidence="6">
    <location>
        <begin position="258"/>
        <end position="288"/>
    </location>
</feature>
<evidence type="ECO:0000256" key="5">
    <source>
        <dbReference type="ARBA" id="ARBA00023136"/>
    </source>
</evidence>
<evidence type="ECO:0000256" key="1">
    <source>
        <dbReference type="ARBA" id="ARBA00004141"/>
    </source>
</evidence>
<dbReference type="GO" id="GO:0055085">
    <property type="term" value="P:transmembrane transport"/>
    <property type="evidence" value="ECO:0007669"/>
    <property type="project" value="TreeGrafter"/>
</dbReference>
<gene>
    <name evidence="7" type="ORF">GRI69_05650</name>
</gene>
<sequence length="379" mass="40631">MKDTTSDGDRASKNDLAYHDDPGASPTYIGNPKLRFEAGRALVWGLVIGLLWLTVHISQSLLVIFGAMVFACMIDGGARLIAKVAPIGRGWRVAIVLLFVTAFFVWLGYFAGSQISQQAAQFPSIINEQLARAFAYLQEQGFAIGANDIERLAGNMASGVGTVTKAIGGIFGGVTTLALIVIIGIYFAIDPRIYERGVAWMVPAKQRSAFYDTLSHQAYTLRRLMAGRLVGMAFEGFFTWIMLAFGGMLIGIDPVPMAALLGLLTGLLAFIPNIGAIISGVLMVLVGFSGGVDMGLYTVFVYFLVQNFDGYVLVPMIAKKTVDLAPGLVLSAQLIFGVLFGILGLALADPLLAMIKVALERRSSRRKGDIEPAQAPEPA</sequence>
<dbReference type="RefSeq" id="WP_160727287.1">
    <property type="nucleotide sequence ID" value="NZ_WTYC01000002.1"/>
</dbReference>
<comment type="subcellular location">
    <subcellularLocation>
        <location evidence="1">Membrane</location>
        <topology evidence="1">Multi-pass membrane protein</topology>
    </subcellularLocation>
</comment>
<dbReference type="AlphaFoldDB" id="A0A844XQN6"/>
<dbReference type="EMBL" id="WTYC01000002">
    <property type="protein sequence ID" value="MXO47734.1"/>
    <property type="molecule type" value="Genomic_DNA"/>
</dbReference>
<proteinExistence type="inferred from homology"/>
<protein>
    <submittedName>
        <fullName evidence="7">AI-2E family transporter</fullName>
    </submittedName>
</protein>
<reference evidence="7 8" key="1">
    <citation type="submission" date="2019-12" db="EMBL/GenBank/DDBJ databases">
        <title>Genomic-based taxomic classification of the family Erythrobacteraceae.</title>
        <authorList>
            <person name="Xu L."/>
        </authorList>
    </citation>
    <scope>NUCLEOTIDE SEQUENCE [LARGE SCALE GENOMIC DNA]</scope>
    <source>
        <strain evidence="7 8">DSM 17792</strain>
    </source>
</reference>
<feature type="transmembrane region" description="Helical" evidence="6">
    <location>
        <begin position="295"/>
        <end position="314"/>
    </location>
</feature>
<evidence type="ECO:0000313" key="7">
    <source>
        <dbReference type="EMBL" id="MXO47734.1"/>
    </source>
</evidence>
<feature type="transmembrane region" description="Helical" evidence="6">
    <location>
        <begin position="334"/>
        <end position="359"/>
    </location>
</feature>
<keyword evidence="8" id="KW-1185">Reference proteome</keyword>
<evidence type="ECO:0000256" key="2">
    <source>
        <dbReference type="ARBA" id="ARBA00009773"/>
    </source>
</evidence>
<comment type="similarity">
    <text evidence="2">Belongs to the autoinducer-2 exporter (AI-2E) (TC 2.A.86) family.</text>
</comment>
<dbReference type="GO" id="GO:0016020">
    <property type="term" value="C:membrane"/>
    <property type="evidence" value="ECO:0007669"/>
    <property type="project" value="UniProtKB-SubCell"/>
</dbReference>
<name>A0A844XQN6_9SPHN</name>
<feature type="transmembrane region" description="Helical" evidence="6">
    <location>
        <begin position="61"/>
        <end position="81"/>
    </location>
</feature>
<evidence type="ECO:0000313" key="8">
    <source>
        <dbReference type="Proteomes" id="UP000448199"/>
    </source>
</evidence>
<comment type="caution">
    <text evidence="7">The sequence shown here is derived from an EMBL/GenBank/DDBJ whole genome shotgun (WGS) entry which is preliminary data.</text>
</comment>
<dbReference type="InterPro" id="IPR002549">
    <property type="entry name" value="AI-2E-like"/>
</dbReference>
<dbReference type="Pfam" id="PF01594">
    <property type="entry name" value="AI-2E_transport"/>
    <property type="match status" value="1"/>
</dbReference>
<dbReference type="PANTHER" id="PTHR21716">
    <property type="entry name" value="TRANSMEMBRANE PROTEIN"/>
    <property type="match status" value="1"/>
</dbReference>
<dbReference type="PANTHER" id="PTHR21716:SF62">
    <property type="entry name" value="TRANSPORT PROTEIN YDBI-RELATED"/>
    <property type="match status" value="1"/>
</dbReference>
<dbReference type="Proteomes" id="UP000448199">
    <property type="component" value="Unassembled WGS sequence"/>
</dbReference>
<keyword evidence="3 6" id="KW-0812">Transmembrane</keyword>
<feature type="transmembrane region" description="Helical" evidence="6">
    <location>
        <begin position="229"/>
        <end position="252"/>
    </location>
</feature>
<evidence type="ECO:0000256" key="6">
    <source>
        <dbReference type="SAM" id="Phobius"/>
    </source>
</evidence>
<dbReference type="OrthoDB" id="5761230at2"/>
<feature type="transmembrane region" description="Helical" evidence="6">
    <location>
        <begin position="166"/>
        <end position="189"/>
    </location>
</feature>
<evidence type="ECO:0000256" key="4">
    <source>
        <dbReference type="ARBA" id="ARBA00022989"/>
    </source>
</evidence>
<organism evidence="7 8">
    <name type="scientific">Qipengyuania vulgaris</name>
    <dbReference type="NCBI Taxonomy" id="291985"/>
    <lineage>
        <taxon>Bacteria</taxon>
        <taxon>Pseudomonadati</taxon>
        <taxon>Pseudomonadota</taxon>
        <taxon>Alphaproteobacteria</taxon>
        <taxon>Sphingomonadales</taxon>
        <taxon>Erythrobacteraceae</taxon>
        <taxon>Qipengyuania</taxon>
    </lineage>
</organism>